<dbReference type="RefSeq" id="WP_117774440.1">
    <property type="nucleotide sequence ID" value="NZ_JAYCWB010000072.1"/>
</dbReference>
<organism evidence="1 2">
    <name type="scientific">Butyricimonas virosa</name>
    <dbReference type="NCBI Taxonomy" id="544645"/>
    <lineage>
        <taxon>Bacteria</taxon>
        <taxon>Pseudomonadati</taxon>
        <taxon>Bacteroidota</taxon>
        <taxon>Bacteroidia</taxon>
        <taxon>Bacteroidales</taxon>
        <taxon>Odoribacteraceae</taxon>
        <taxon>Butyricimonas</taxon>
    </lineage>
</organism>
<comment type="caution">
    <text evidence="1">The sequence shown here is derived from an EMBL/GenBank/DDBJ whole genome shotgun (WGS) entry which is preliminary data.</text>
</comment>
<evidence type="ECO:0000313" key="1">
    <source>
        <dbReference type="EMBL" id="RGY21297.1"/>
    </source>
</evidence>
<proteinExistence type="predicted"/>
<dbReference type="AlphaFoldDB" id="A0A413ITQ1"/>
<gene>
    <name evidence="1" type="ORF">DXA50_00140</name>
</gene>
<evidence type="ECO:0008006" key="3">
    <source>
        <dbReference type="Google" id="ProtNLM"/>
    </source>
</evidence>
<protein>
    <recommendedName>
        <fullName evidence="3">DNA-binding protein</fullName>
    </recommendedName>
</protein>
<dbReference type="EMBL" id="QSCR01000001">
    <property type="protein sequence ID" value="RGY21297.1"/>
    <property type="molecule type" value="Genomic_DNA"/>
</dbReference>
<evidence type="ECO:0000313" key="2">
    <source>
        <dbReference type="Proteomes" id="UP000286063"/>
    </source>
</evidence>
<accession>A0A413ITQ1</accession>
<dbReference type="Proteomes" id="UP000286063">
    <property type="component" value="Unassembled WGS sequence"/>
</dbReference>
<name>A0A413ITQ1_9BACT</name>
<reference evidence="1 2" key="1">
    <citation type="submission" date="2018-08" db="EMBL/GenBank/DDBJ databases">
        <title>A genome reference for cultivated species of the human gut microbiota.</title>
        <authorList>
            <person name="Zou Y."/>
            <person name="Xue W."/>
            <person name="Luo G."/>
        </authorList>
    </citation>
    <scope>NUCLEOTIDE SEQUENCE [LARGE SCALE GENOMIC DNA]</scope>
    <source>
        <strain evidence="1 2">OF02-7</strain>
    </source>
</reference>
<sequence>MCNIVLNNAEKIEFTPGELFRFVREVVRTAIEEHHGEYMTRGEAIELLGSRNKLEEYVKLGIINPIKGSKNQKWKLLTSEVLTAKRIKDKQS</sequence>